<dbReference type="PROSITE" id="PS51257">
    <property type="entry name" value="PROKAR_LIPOPROTEIN"/>
    <property type="match status" value="1"/>
</dbReference>
<keyword evidence="1" id="KW-0732">Signal</keyword>
<organism evidence="3 4">
    <name type="scientific">Bremerella alba</name>
    <dbReference type="NCBI Taxonomy" id="980252"/>
    <lineage>
        <taxon>Bacteria</taxon>
        <taxon>Pseudomonadati</taxon>
        <taxon>Planctomycetota</taxon>
        <taxon>Planctomycetia</taxon>
        <taxon>Pirellulales</taxon>
        <taxon>Pirellulaceae</taxon>
        <taxon>Bremerella</taxon>
    </lineage>
</organism>
<dbReference type="RefSeq" id="WP_207396997.1">
    <property type="nucleotide sequence ID" value="NZ_JABRWO010000007.1"/>
</dbReference>
<dbReference type="EMBL" id="JABRWO010000007">
    <property type="protein sequence ID" value="MBA2115566.1"/>
    <property type="molecule type" value="Genomic_DNA"/>
</dbReference>
<feature type="domain" description="SGNH hydrolase-type esterase" evidence="2">
    <location>
        <begin position="98"/>
        <end position="239"/>
    </location>
</feature>
<feature type="chain" id="PRO_5031423332" description="SGNH hydrolase-type esterase domain-containing protein" evidence="1">
    <location>
        <begin position="29"/>
        <end position="255"/>
    </location>
</feature>
<name>A0A7V9A806_9BACT</name>
<dbReference type="InterPro" id="IPR045136">
    <property type="entry name" value="Iah1-like"/>
</dbReference>
<keyword evidence="4" id="KW-1185">Reference proteome</keyword>
<evidence type="ECO:0000313" key="4">
    <source>
        <dbReference type="Proteomes" id="UP000551616"/>
    </source>
</evidence>
<sequence length="255" mass="28563">MSSHQTKSSFRVMCSFFFLLACLASVKADDNSPYHDEVSWRQVVPKKYQTRSEYKFVQEDPALPNVLLIGDSISMQYTVGVRKLLQGQANVYRAPDNCRSTRQSLAEIETYLGDKHWDVIHFNWGIHDVTHLNDAGKVAAPPKGSRQVPLGEYQVNFRKLITRLQETDASLIWATTTPIGKQTEARGYRRDQDVVAYNAAALEILPKTGVALDDLYDLVKPQAETLLSDGVHFKSNGAEVLAKAVAQAIQKQLPK</sequence>
<dbReference type="Pfam" id="PF13472">
    <property type="entry name" value="Lipase_GDSL_2"/>
    <property type="match status" value="1"/>
</dbReference>
<dbReference type="CDD" id="cd00229">
    <property type="entry name" value="SGNH_hydrolase"/>
    <property type="match status" value="1"/>
</dbReference>
<dbReference type="GO" id="GO:0016788">
    <property type="term" value="F:hydrolase activity, acting on ester bonds"/>
    <property type="evidence" value="ECO:0007669"/>
    <property type="project" value="UniProtKB-ARBA"/>
</dbReference>
<dbReference type="Proteomes" id="UP000551616">
    <property type="component" value="Unassembled WGS sequence"/>
</dbReference>
<dbReference type="PANTHER" id="PTHR14209:SF19">
    <property type="entry name" value="ISOAMYL ACETATE-HYDROLYZING ESTERASE 1 HOMOLOG"/>
    <property type="match status" value="1"/>
</dbReference>
<protein>
    <recommendedName>
        <fullName evidence="2">SGNH hydrolase-type esterase domain-containing protein</fullName>
    </recommendedName>
</protein>
<dbReference type="Gene3D" id="3.40.50.1110">
    <property type="entry name" value="SGNH hydrolase"/>
    <property type="match status" value="1"/>
</dbReference>
<dbReference type="InterPro" id="IPR013830">
    <property type="entry name" value="SGNH_hydro"/>
</dbReference>
<evidence type="ECO:0000313" key="3">
    <source>
        <dbReference type="EMBL" id="MBA2115566.1"/>
    </source>
</evidence>
<evidence type="ECO:0000256" key="1">
    <source>
        <dbReference type="SAM" id="SignalP"/>
    </source>
</evidence>
<evidence type="ECO:0000259" key="2">
    <source>
        <dbReference type="Pfam" id="PF13472"/>
    </source>
</evidence>
<reference evidence="3 4" key="1">
    <citation type="submission" date="2020-05" db="EMBL/GenBank/DDBJ databases">
        <title>Bremerella alba sp. nov., a novel planctomycete isolated from the surface of the macroalga Fucus spiralis.</title>
        <authorList>
            <person name="Godinho O."/>
            <person name="Botelho R."/>
            <person name="Albuquerque L."/>
            <person name="Wiegand S."/>
            <person name="Da Costa M.S."/>
            <person name="Lobo-Da-Cunha A."/>
            <person name="Jogler C."/>
            <person name="Lage O.M."/>
        </authorList>
    </citation>
    <scope>NUCLEOTIDE SEQUENCE [LARGE SCALE GENOMIC DNA]</scope>
    <source>
        <strain evidence="3 4">FF15</strain>
    </source>
</reference>
<dbReference type="SUPFAM" id="SSF52266">
    <property type="entry name" value="SGNH hydrolase"/>
    <property type="match status" value="1"/>
</dbReference>
<dbReference type="AlphaFoldDB" id="A0A7V9A806"/>
<feature type="signal peptide" evidence="1">
    <location>
        <begin position="1"/>
        <end position="28"/>
    </location>
</feature>
<proteinExistence type="predicted"/>
<gene>
    <name evidence="3" type="ORF">HOV93_27480</name>
</gene>
<dbReference type="PANTHER" id="PTHR14209">
    <property type="entry name" value="ISOAMYL ACETATE-HYDROLYZING ESTERASE 1"/>
    <property type="match status" value="1"/>
</dbReference>
<comment type="caution">
    <text evidence="3">The sequence shown here is derived from an EMBL/GenBank/DDBJ whole genome shotgun (WGS) entry which is preliminary data.</text>
</comment>
<dbReference type="InterPro" id="IPR036514">
    <property type="entry name" value="SGNH_hydro_sf"/>
</dbReference>
<accession>A0A7V9A806</accession>